<accession>A0A4C1SLA3</accession>
<name>A0A4C1SLA3_EUMVA</name>
<gene>
    <name evidence="1" type="ORF">EVAR_73146_1</name>
</gene>
<proteinExistence type="predicted"/>
<organism evidence="1 2">
    <name type="scientific">Eumeta variegata</name>
    <name type="common">Bagworm moth</name>
    <name type="synonym">Eumeta japonica</name>
    <dbReference type="NCBI Taxonomy" id="151549"/>
    <lineage>
        <taxon>Eukaryota</taxon>
        <taxon>Metazoa</taxon>
        <taxon>Ecdysozoa</taxon>
        <taxon>Arthropoda</taxon>
        <taxon>Hexapoda</taxon>
        <taxon>Insecta</taxon>
        <taxon>Pterygota</taxon>
        <taxon>Neoptera</taxon>
        <taxon>Endopterygota</taxon>
        <taxon>Lepidoptera</taxon>
        <taxon>Glossata</taxon>
        <taxon>Ditrysia</taxon>
        <taxon>Tineoidea</taxon>
        <taxon>Psychidae</taxon>
        <taxon>Oiketicinae</taxon>
        <taxon>Eumeta</taxon>
    </lineage>
</organism>
<evidence type="ECO:0000313" key="2">
    <source>
        <dbReference type="Proteomes" id="UP000299102"/>
    </source>
</evidence>
<sequence length="83" mass="9090">MKASEQINDCASTPAAGVTEAIRVDDSRSAAIGCVNAWNTWAGPSRKEPSGPDRVTRAFHCNIIARNHSNVPKEVSRQNQKKW</sequence>
<comment type="caution">
    <text evidence="1">The sequence shown here is derived from an EMBL/GenBank/DDBJ whole genome shotgun (WGS) entry which is preliminary data.</text>
</comment>
<evidence type="ECO:0000313" key="1">
    <source>
        <dbReference type="EMBL" id="GBP02929.1"/>
    </source>
</evidence>
<protein>
    <submittedName>
        <fullName evidence="1">Uncharacterized protein</fullName>
    </submittedName>
</protein>
<keyword evidence="2" id="KW-1185">Reference proteome</keyword>
<dbReference type="Proteomes" id="UP000299102">
    <property type="component" value="Unassembled WGS sequence"/>
</dbReference>
<reference evidence="1 2" key="1">
    <citation type="journal article" date="2019" name="Commun. Biol.">
        <title>The bagworm genome reveals a unique fibroin gene that provides high tensile strength.</title>
        <authorList>
            <person name="Kono N."/>
            <person name="Nakamura H."/>
            <person name="Ohtoshi R."/>
            <person name="Tomita M."/>
            <person name="Numata K."/>
            <person name="Arakawa K."/>
        </authorList>
    </citation>
    <scope>NUCLEOTIDE SEQUENCE [LARGE SCALE GENOMIC DNA]</scope>
</reference>
<dbReference type="AlphaFoldDB" id="A0A4C1SLA3"/>
<dbReference type="EMBL" id="BGZK01003605">
    <property type="protein sequence ID" value="GBP02929.1"/>
    <property type="molecule type" value="Genomic_DNA"/>
</dbReference>